<evidence type="ECO:0000313" key="13">
    <source>
        <dbReference type="Proteomes" id="UP000077069"/>
    </source>
</evidence>
<organism evidence="12 13">
    <name type="scientific">Paraphaeosphaeria sporulosa</name>
    <dbReference type="NCBI Taxonomy" id="1460663"/>
    <lineage>
        <taxon>Eukaryota</taxon>
        <taxon>Fungi</taxon>
        <taxon>Dikarya</taxon>
        <taxon>Ascomycota</taxon>
        <taxon>Pezizomycotina</taxon>
        <taxon>Dothideomycetes</taxon>
        <taxon>Pleosporomycetidae</taxon>
        <taxon>Pleosporales</taxon>
        <taxon>Massarineae</taxon>
        <taxon>Didymosphaeriaceae</taxon>
        <taxon>Paraphaeosphaeria</taxon>
    </lineage>
</organism>
<dbReference type="InParanoid" id="A0A177CID3"/>
<gene>
    <name evidence="12" type="ORF">CC84DRAFT_633354</name>
</gene>
<keyword evidence="8 10" id="KW-0472">Membrane</keyword>
<dbReference type="GeneID" id="28770446"/>
<evidence type="ECO:0000256" key="8">
    <source>
        <dbReference type="ARBA" id="ARBA00023136"/>
    </source>
</evidence>
<evidence type="ECO:0000256" key="6">
    <source>
        <dbReference type="ARBA" id="ARBA00022971"/>
    </source>
</evidence>
<evidence type="ECO:0000256" key="7">
    <source>
        <dbReference type="ARBA" id="ARBA00022989"/>
    </source>
</evidence>
<dbReference type="Proteomes" id="UP000077069">
    <property type="component" value="Unassembled WGS sequence"/>
</dbReference>
<feature type="transmembrane region" description="Helical" evidence="10">
    <location>
        <begin position="59"/>
        <end position="79"/>
    </location>
</feature>
<dbReference type="RefSeq" id="XP_018037386.1">
    <property type="nucleotide sequence ID" value="XM_018186960.1"/>
</dbReference>
<dbReference type="GO" id="GO:0005886">
    <property type="term" value="C:plasma membrane"/>
    <property type="evidence" value="ECO:0007669"/>
    <property type="project" value="UniProtKB-SubCell"/>
</dbReference>
<feature type="compositionally biased region" description="Basic and acidic residues" evidence="11">
    <location>
        <begin position="731"/>
        <end position="752"/>
    </location>
</feature>
<sequence>MASTANQQQNFPAVPPHLSAGDYEMRGSYATQESPRPPLNQTPYLKPYLGLRARLSQIWINRWTILLLLVLIRLLFAIASTDSSLASARREALSACTQVESMGSSMASMPHFMADGINEMTAAGVEKAVNGLMKMMELSVTGVEEIVIFVIHMMTSTYLCLITLAVSGSLHAAVEIGEAISKNLNETIEDVTNGIGDATKKVTDGINSILDKVNFPFGPDFDKPSINLDDQINKLKSLEAPPEMEQGLQKLNQSIPNFEEVQNFTDNLIRLPFEEVKKLIQGMDNFTFDRGLLPVPQKEQLDFCSDGNSIGKFFDDLVVMVYSAKKIALGVLIALAILAIVPMAYMEIRRHRRMQERSQLFQDVAYEPMDVVYLASRPTSSTIGLWFGRRFGSARRQAVARWAWAYATSVPMLFLLSLAIAGFFSCFCQYLLVRGMQQKVPELTDQVAGFAEKVVDSLNNASMSWAGGVNGAVDKLDSTINDDMLGWVNTTTVAINSTLNGFVDKMSGVLNDTFGGTVLYDPIKEVLNCLIGLKIAGVQKGLTWVQDHAHVNFPGVRNDTMSLGALAKVSDSSSAAELLANPNGKARDEVTEAVNYVVEKLLSGIRTEALISTALLLIWLAIALGGLVYAATHMARRDTPAGTAYVIDPATDNAPQTRDYPGDAAPPYEYPVNKAAPYTLQPRPFQVFGPNDNALDAEKVGQVEARTINDSARPGHLRTSSYGQFTDPSPLDEKQNPFADSQRREKTPFADR</sequence>
<keyword evidence="13" id="KW-1185">Reference proteome</keyword>
<comment type="subcellular location">
    <subcellularLocation>
        <location evidence="2 10">Cell membrane</location>
        <topology evidence="2 10">Multi-pass membrane protein</topology>
    </subcellularLocation>
</comment>
<evidence type="ECO:0000256" key="9">
    <source>
        <dbReference type="ARBA" id="ARBA00023180"/>
    </source>
</evidence>
<name>A0A177CID3_9PLEO</name>
<dbReference type="GO" id="GO:0043332">
    <property type="term" value="C:mating projection tip"/>
    <property type="evidence" value="ECO:0007669"/>
    <property type="project" value="UniProtKB-UniRule"/>
</dbReference>
<dbReference type="OrthoDB" id="5356111at2759"/>
<reference evidence="12 13" key="1">
    <citation type="submission" date="2016-05" db="EMBL/GenBank/DDBJ databases">
        <title>Comparative analysis of secretome profiles of manganese(II)-oxidizing ascomycete fungi.</title>
        <authorList>
            <consortium name="DOE Joint Genome Institute"/>
            <person name="Zeiner C.A."/>
            <person name="Purvine S.O."/>
            <person name="Zink E.M."/>
            <person name="Wu S."/>
            <person name="Pasa-Tolic L."/>
            <person name="Chaput D.L."/>
            <person name="Haridas S."/>
            <person name="Grigoriev I.V."/>
            <person name="Santelli C.M."/>
            <person name="Hansel C.M."/>
        </authorList>
    </citation>
    <scope>NUCLEOTIDE SEQUENCE [LARGE SCALE GENOMIC DNA]</scope>
    <source>
        <strain evidence="12 13">AP3s5-JAC2a</strain>
    </source>
</reference>
<dbReference type="FunCoup" id="A0A177CID3">
    <property type="interactions" value="28"/>
</dbReference>
<evidence type="ECO:0000256" key="10">
    <source>
        <dbReference type="RuleBase" id="RU366035"/>
    </source>
</evidence>
<evidence type="ECO:0000256" key="3">
    <source>
        <dbReference type="ARBA" id="ARBA00010780"/>
    </source>
</evidence>
<keyword evidence="4 10" id="KW-1003">Cell membrane</keyword>
<evidence type="ECO:0000313" key="12">
    <source>
        <dbReference type="EMBL" id="OAG07021.1"/>
    </source>
</evidence>
<evidence type="ECO:0000256" key="2">
    <source>
        <dbReference type="ARBA" id="ARBA00004651"/>
    </source>
</evidence>
<evidence type="ECO:0000256" key="5">
    <source>
        <dbReference type="ARBA" id="ARBA00022692"/>
    </source>
</evidence>
<feature type="transmembrane region" description="Helical" evidence="10">
    <location>
        <begin position="327"/>
        <end position="345"/>
    </location>
</feature>
<keyword evidence="6 10" id="KW-0184">Conjugation</keyword>
<keyword evidence="7 10" id="KW-1133">Transmembrane helix</keyword>
<dbReference type="PANTHER" id="PTHR31030:SF1">
    <property type="entry name" value="PLASMA MEMBRANE FUSION PROTEIN PRM1"/>
    <property type="match status" value="1"/>
</dbReference>
<comment type="similarity">
    <text evidence="3 10">Belongs to the PRM1 family.</text>
</comment>
<comment type="caution">
    <text evidence="10">Lacks conserved residue(s) required for the propagation of feature annotation.</text>
</comment>
<evidence type="ECO:0000256" key="1">
    <source>
        <dbReference type="ARBA" id="ARBA00002512"/>
    </source>
</evidence>
<dbReference type="InterPro" id="IPR026777">
    <property type="entry name" value="PRM1"/>
</dbReference>
<comment type="function">
    <text evidence="1 10">Involved in cell fusion during mating by stabilizing the plasma membrane fusion event.</text>
</comment>
<feature type="region of interest" description="Disordered" evidence="11">
    <location>
        <begin position="706"/>
        <end position="752"/>
    </location>
</feature>
<feature type="compositionally biased region" description="Polar residues" evidence="11">
    <location>
        <begin position="718"/>
        <end position="727"/>
    </location>
</feature>
<feature type="transmembrane region" description="Helical" evidence="10">
    <location>
        <begin position="412"/>
        <end position="433"/>
    </location>
</feature>
<dbReference type="EMBL" id="KV441551">
    <property type="protein sequence ID" value="OAG07021.1"/>
    <property type="molecule type" value="Genomic_DNA"/>
</dbReference>
<evidence type="ECO:0000256" key="4">
    <source>
        <dbReference type="ARBA" id="ARBA00022475"/>
    </source>
</evidence>
<dbReference type="STRING" id="1460663.A0A177CID3"/>
<dbReference type="GO" id="GO:0032220">
    <property type="term" value="P:plasma membrane fusion involved in cytogamy"/>
    <property type="evidence" value="ECO:0007669"/>
    <property type="project" value="TreeGrafter"/>
</dbReference>
<proteinExistence type="inferred from homology"/>
<dbReference type="PANTHER" id="PTHR31030">
    <property type="entry name" value="PLASMA MEMBRANE FUSION PROTEIN PRM1"/>
    <property type="match status" value="1"/>
</dbReference>
<dbReference type="AlphaFoldDB" id="A0A177CID3"/>
<keyword evidence="5 10" id="KW-0812">Transmembrane</keyword>
<keyword evidence="9" id="KW-0325">Glycoprotein</keyword>
<protein>
    <recommendedName>
        <fullName evidence="10">Plasma membrane fusion protein PRM1</fullName>
    </recommendedName>
</protein>
<feature type="transmembrane region" description="Helical" evidence="10">
    <location>
        <begin position="609"/>
        <end position="631"/>
    </location>
</feature>
<accession>A0A177CID3</accession>
<evidence type="ECO:0000256" key="11">
    <source>
        <dbReference type="SAM" id="MobiDB-lite"/>
    </source>
</evidence>